<protein>
    <submittedName>
        <fullName evidence="1">Uncharacterized protein</fullName>
    </submittedName>
</protein>
<reference evidence="1" key="2">
    <citation type="submission" date="2013-06" db="EMBL/GenBank/DDBJ databases">
        <title>Draft genome sequence of Clostridium hylemonae (DSM 15053).</title>
        <authorList>
            <person name="Sudarsanam P."/>
            <person name="Ley R."/>
            <person name="Guruge J."/>
            <person name="Turnbaugh P.J."/>
            <person name="Mahowald M."/>
            <person name="Liep D."/>
            <person name="Gordon J."/>
        </authorList>
    </citation>
    <scope>NUCLEOTIDE SEQUENCE</scope>
    <source>
        <strain evidence="1">DSM 15053</strain>
    </source>
</reference>
<keyword evidence="2" id="KW-1185">Reference proteome</keyword>
<evidence type="ECO:0000313" key="2">
    <source>
        <dbReference type="Proteomes" id="UP000004893"/>
    </source>
</evidence>
<comment type="caution">
    <text evidence="1">The sequence shown here is derived from an EMBL/GenBank/DDBJ whole genome shotgun (WGS) entry which is preliminary data.</text>
</comment>
<dbReference type="EMBL" id="ABYI02000018">
    <property type="protein sequence ID" value="EEG75035.1"/>
    <property type="molecule type" value="Genomic_DNA"/>
</dbReference>
<dbReference type="HOGENOM" id="CLU_3268027_0_0_9"/>
<organism evidence="1 2">
    <name type="scientific">[Clostridium] hylemonae DSM 15053</name>
    <dbReference type="NCBI Taxonomy" id="553973"/>
    <lineage>
        <taxon>Bacteria</taxon>
        <taxon>Bacillati</taxon>
        <taxon>Bacillota</taxon>
        <taxon>Clostridia</taxon>
        <taxon>Lachnospirales</taxon>
        <taxon>Lachnospiraceae</taxon>
    </lineage>
</organism>
<dbReference type="Proteomes" id="UP000004893">
    <property type="component" value="Unassembled WGS sequence"/>
</dbReference>
<proteinExistence type="predicted"/>
<evidence type="ECO:0000313" key="1">
    <source>
        <dbReference type="EMBL" id="EEG75035.1"/>
    </source>
</evidence>
<accession>C0BYV7</accession>
<sequence>MDLYHSLYQTYIRNGIENQEKVSGMFTVTGKNLYNEHIRSM</sequence>
<reference evidence="1" key="1">
    <citation type="submission" date="2009-02" db="EMBL/GenBank/DDBJ databases">
        <authorList>
            <person name="Fulton L."/>
            <person name="Clifton S."/>
            <person name="Fulton B."/>
            <person name="Xu J."/>
            <person name="Minx P."/>
            <person name="Pepin K.H."/>
            <person name="Johnson M."/>
            <person name="Bhonagiri V."/>
            <person name="Nash W.E."/>
            <person name="Mardis E.R."/>
            <person name="Wilson R.K."/>
        </authorList>
    </citation>
    <scope>NUCLEOTIDE SEQUENCE [LARGE SCALE GENOMIC DNA]</scope>
    <source>
        <strain evidence="1">DSM 15053</strain>
    </source>
</reference>
<gene>
    <name evidence="1" type="ORF">CLOHYLEM_04996</name>
</gene>
<dbReference type="AlphaFoldDB" id="C0BYV7"/>
<name>C0BYV7_9FIRM</name>